<evidence type="ECO:0000256" key="2">
    <source>
        <dbReference type="ARBA" id="ARBA00023315"/>
    </source>
</evidence>
<dbReference type="AlphaFoldDB" id="A0A1H2WNW3"/>
<dbReference type="Gene3D" id="3.40.630.30">
    <property type="match status" value="1"/>
</dbReference>
<accession>A0A1H2WNW3</accession>
<name>A0A1H2WNW3_9PSED</name>
<organism evidence="4 5">
    <name type="scientific">Pseudomonas kuykendallii</name>
    <dbReference type="NCBI Taxonomy" id="1007099"/>
    <lineage>
        <taxon>Bacteria</taxon>
        <taxon>Pseudomonadati</taxon>
        <taxon>Pseudomonadota</taxon>
        <taxon>Gammaproteobacteria</taxon>
        <taxon>Pseudomonadales</taxon>
        <taxon>Pseudomonadaceae</taxon>
        <taxon>Pseudomonas</taxon>
    </lineage>
</organism>
<keyword evidence="4" id="KW-0689">Ribosomal protein</keyword>
<dbReference type="OrthoDB" id="1821130at2"/>
<keyword evidence="1" id="KW-0808">Transferase</keyword>
<dbReference type="GO" id="GO:0005840">
    <property type="term" value="C:ribosome"/>
    <property type="evidence" value="ECO:0007669"/>
    <property type="project" value="UniProtKB-KW"/>
</dbReference>
<dbReference type="InterPro" id="IPR050832">
    <property type="entry name" value="Bact_Acetyltransf"/>
</dbReference>
<dbReference type="InterPro" id="IPR016181">
    <property type="entry name" value="Acyl_CoA_acyltransferase"/>
</dbReference>
<evidence type="ECO:0000313" key="5">
    <source>
        <dbReference type="Proteomes" id="UP000243778"/>
    </source>
</evidence>
<sequence>MKPRSAVPSDHPALLSLWQRTPGIRIRPEDALQPFTDYLARNPGLSLLVEAQGRPVACLMAGHDGRRGYLQHLVVDEAYRGRGLAKALLNETLARLARLGIHKSHVFVLRDAPQALAFWQAQEGWERRDDIEVYSMQGHPP</sequence>
<keyword evidence="2" id="KW-0012">Acyltransferase</keyword>
<dbReference type="GO" id="GO:0016747">
    <property type="term" value="F:acyltransferase activity, transferring groups other than amino-acyl groups"/>
    <property type="evidence" value="ECO:0007669"/>
    <property type="project" value="InterPro"/>
</dbReference>
<dbReference type="CDD" id="cd04301">
    <property type="entry name" value="NAT_SF"/>
    <property type="match status" value="1"/>
</dbReference>
<feature type="domain" description="N-acetyltransferase" evidence="3">
    <location>
        <begin position="1"/>
        <end position="141"/>
    </location>
</feature>
<protein>
    <submittedName>
        <fullName evidence="4">Ribosomal protein S18 acetylase RimI</fullName>
    </submittedName>
</protein>
<dbReference type="RefSeq" id="WP_090226335.1">
    <property type="nucleotide sequence ID" value="NZ_FNNU01000002.1"/>
</dbReference>
<evidence type="ECO:0000259" key="3">
    <source>
        <dbReference type="PROSITE" id="PS51186"/>
    </source>
</evidence>
<dbReference type="InterPro" id="IPR000182">
    <property type="entry name" value="GNAT_dom"/>
</dbReference>
<gene>
    <name evidence="4" type="ORF">SAMN05216287_1615</name>
</gene>
<proteinExistence type="predicted"/>
<evidence type="ECO:0000256" key="1">
    <source>
        <dbReference type="ARBA" id="ARBA00022679"/>
    </source>
</evidence>
<dbReference type="EMBL" id="FNNU01000002">
    <property type="protein sequence ID" value="SDW82322.1"/>
    <property type="molecule type" value="Genomic_DNA"/>
</dbReference>
<dbReference type="PROSITE" id="PS51186">
    <property type="entry name" value="GNAT"/>
    <property type="match status" value="1"/>
</dbReference>
<dbReference type="PANTHER" id="PTHR43877">
    <property type="entry name" value="AMINOALKYLPHOSPHONATE N-ACETYLTRANSFERASE-RELATED-RELATED"/>
    <property type="match status" value="1"/>
</dbReference>
<reference evidence="5" key="1">
    <citation type="submission" date="2016-10" db="EMBL/GenBank/DDBJ databases">
        <authorList>
            <person name="Varghese N."/>
            <person name="Submissions S."/>
        </authorList>
    </citation>
    <scope>NUCLEOTIDE SEQUENCE [LARGE SCALE GENOMIC DNA]</scope>
    <source>
        <strain evidence="5">NRRL B-59562</strain>
    </source>
</reference>
<keyword evidence="5" id="KW-1185">Reference proteome</keyword>
<evidence type="ECO:0000313" key="4">
    <source>
        <dbReference type="EMBL" id="SDW82322.1"/>
    </source>
</evidence>
<dbReference type="STRING" id="1007099.SAMN05216287_1615"/>
<dbReference type="Pfam" id="PF00583">
    <property type="entry name" value="Acetyltransf_1"/>
    <property type="match status" value="1"/>
</dbReference>
<dbReference type="SUPFAM" id="SSF55729">
    <property type="entry name" value="Acyl-CoA N-acyltransferases (Nat)"/>
    <property type="match status" value="1"/>
</dbReference>
<keyword evidence="4" id="KW-0687">Ribonucleoprotein</keyword>
<dbReference type="Proteomes" id="UP000243778">
    <property type="component" value="Unassembled WGS sequence"/>
</dbReference>